<evidence type="ECO:0000313" key="2">
    <source>
        <dbReference type="EMBL" id="SDF97827.1"/>
    </source>
</evidence>
<keyword evidence="3" id="KW-1185">Reference proteome</keyword>
<evidence type="ECO:0008006" key="4">
    <source>
        <dbReference type="Google" id="ProtNLM"/>
    </source>
</evidence>
<proteinExistence type="predicted"/>
<organism evidence="2 3">
    <name type="scientific">Bosea robiniae</name>
    <dbReference type="NCBI Taxonomy" id="1036780"/>
    <lineage>
        <taxon>Bacteria</taxon>
        <taxon>Pseudomonadati</taxon>
        <taxon>Pseudomonadota</taxon>
        <taxon>Alphaproteobacteria</taxon>
        <taxon>Hyphomicrobiales</taxon>
        <taxon>Boseaceae</taxon>
        <taxon>Bosea</taxon>
    </lineage>
</organism>
<dbReference type="Proteomes" id="UP000199468">
    <property type="component" value="Unassembled WGS sequence"/>
</dbReference>
<keyword evidence="1" id="KW-0732">Signal</keyword>
<name>A0ABY0NRJ8_9HYPH</name>
<accession>A0ABY0NRJ8</accession>
<dbReference type="EMBL" id="FNBZ01000002">
    <property type="protein sequence ID" value="SDF97827.1"/>
    <property type="molecule type" value="Genomic_DNA"/>
</dbReference>
<gene>
    <name evidence="2" type="ORF">SAMN05421844_102536</name>
</gene>
<evidence type="ECO:0000256" key="1">
    <source>
        <dbReference type="SAM" id="SignalP"/>
    </source>
</evidence>
<feature type="signal peptide" evidence="1">
    <location>
        <begin position="1"/>
        <end position="17"/>
    </location>
</feature>
<evidence type="ECO:0000313" key="3">
    <source>
        <dbReference type="Proteomes" id="UP000199468"/>
    </source>
</evidence>
<dbReference type="RefSeq" id="WP_082617368.1">
    <property type="nucleotide sequence ID" value="NZ_FNBZ01000002.1"/>
</dbReference>
<feature type="chain" id="PRO_5047153280" description="Sulfur globule protein" evidence="1">
    <location>
        <begin position="18"/>
        <end position="79"/>
    </location>
</feature>
<protein>
    <recommendedName>
        <fullName evidence="4">Sulfur globule protein</fullName>
    </recommendedName>
</protein>
<reference evidence="2 3" key="1">
    <citation type="submission" date="2016-10" db="EMBL/GenBank/DDBJ databases">
        <authorList>
            <person name="Varghese N."/>
            <person name="Submissions S."/>
        </authorList>
    </citation>
    <scope>NUCLEOTIDE SEQUENCE [LARGE SCALE GENOMIC DNA]</scope>
    <source>
        <strain evidence="2 3">DSM 26672</strain>
    </source>
</reference>
<comment type="caution">
    <text evidence="2">The sequence shown here is derived from an EMBL/GenBank/DDBJ whole genome shotgun (WGS) entry which is preliminary data.</text>
</comment>
<sequence>MRKLLLLSALAASLAFAGVGTSTEAQAKPHGWRGGHGHHGFYGHGPRRHHGWNRGHHYGWYKHRPRRHHYYYRPYGYWR</sequence>